<keyword evidence="7" id="KW-0067">ATP-binding</keyword>
<dbReference type="Gene3D" id="3.40.50.300">
    <property type="entry name" value="P-loop containing nucleotide triphosphate hydrolases"/>
    <property type="match status" value="2"/>
</dbReference>
<dbReference type="InterPro" id="IPR041471">
    <property type="entry name" value="UvrB_inter"/>
</dbReference>
<evidence type="ECO:0000256" key="3">
    <source>
        <dbReference type="ARBA" id="ARBA00022741"/>
    </source>
</evidence>
<dbReference type="PANTHER" id="PTHR47964">
    <property type="entry name" value="ATP-DEPENDENT DNA HELICASE HOMOLOG RECG, CHLOROPLASTIC"/>
    <property type="match status" value="1"/>
</dbReference>
<dbReference type="FunFam" id="3.40.50.300:FF:000546">
    <property type="entry name" value="Transcription-repair-coupling factor"/>
    <property type="match status" value="1"/>
</dbReference>
<dbReference type="HAMAP" id="MF_00969">
    <property type="entry name" value="TRCF"/>
    <property type="match status" value="1"/>
</dbReference>
<feature type="domain" description="Helicase C-terminal" evidence="11">
    <location>
        <begin position="783"/>
        <end position="933"/>
    </location>
</feature>
<organism evidence="12">
    <name type="scientific">hydrothermal vent metagenome</name>
    <dbReference type="NCBI Taxonomy" id="652676"/>
    <lineage>
        <taxon>unclassified sequences</taxon>
        <taxon>metagenomes</taxon>
        <taxon>ecological metagenomes</taxon>
    </lineage>
</organism>
<dbReference type="SMART" id="SM00982">
    <property type="entry name" value="TRCF"/>
    <property type="match status" value="1"/>
</dbReference>
<dbReference type="SMART" id="SM00487">
    <property type="entry name" value="DEXDc"/>
    <property type="match status" value="1"/>
</dbReference>
<dbReference type="InterPro" id="IPR004576">
    <property type="entry name" value="Mfd"/>
</dbReference>
<proteinExistence type="inferred from homology"/>
<dbReference type="SUPFAM" id="SSF143517">
    <property type="entry name" value="TRCF domain-like"/>
    <property type="match status" value="1"/>
</dbReference>
<dbReference type="SMART" id="SM00490">
    <property type="entry name" value="HELICc"/>
    <property type="match status" value="1"/>
</dbReference>
<dbReference type="EMBL" id="UOEK01000012">
    <property type="protein sequence ID" value="VAV91574.1"/>
    <property type="molecule type" value="Genomic_DNA"/>
</dbReference>
<evidence type="ECO:0000259" key="10">
    <source>
        <dbReference type="PROSITE" id="PS51192"/>
    </source>
</evidence>
<accession>A0A3B0RE09</accession>
<reference evidence="12" key="1">
    <citation type="submission" date="2018-06" db="EMBL/GenBank/DDBJ databases">
        <authorList>
            <person name="Zhirakovskaya E."/>
        </authorList>
    </citation>
    <scope>NUCLEOTIDE SEQUENCE</scope>
</reference>
<evidence type="ECO:0000256" key="6">
    <source>
        <dbReference type="ARBA" id="ARBA00022806"/>
    </source>
</evidence>
<dbReference type="GO" id="GO:0003684">
    <property type="term" value="F:damaged DNA binding"/>
    <property type="evidence" value="ECO:0007669"/>
    <property type="project" value="InterPro"/>
</dbReference>
<protein>
    <submittedName>
        <fullName evidence="12">Transcription-repair coupling factor</fullName>
    </submittedName>
</protein>
<dbReference type="InterPro" id="IPR011545">
    <property type="entry name" value="DEAD/DEAH_box_helicase_dom"/>
</dbReference>
<keyword evidence="3" id="KW-0547">Nucleotide-binding</keyword>
<dbReference type="InterPro" id="IPR047112">
    <property type="entry name" value="RecG/Mfd"/>
</dbReference>
<keyword evidence="8" id="KW-0238">DNA-binding</keyword>
<dbReference type="Gene3D" id="3.40.50.11180">
    <property type="match status" value="1"/>
</dbReference>
<dbReference type="SUPFAM" id="SSF141259">
    <property type="entry name" value="CarD-like"/>
    <property type="match status" value="1"/>
</dbReference>
<keyword evidence="2" id="KW-0963">Cytoplasm</keyword>
<dbReference type="InterPro" id="IPR014001">
    <property type="entry name" value="Helicase_ATP-bd"/>
</dbReference>
<dbReference type="GO" id="GO:0006281">
    <property type="term" value="P:DNA repair"/>
    <property type="evidence" value="ECO:0007669"/>
    <property type="project" value="UniProtKB-KW"/>
</dbReference>
<dbReference type="Gene3D" id="3.30.2060.10">
    <property type="entry name" value="Penicillin-binding protein 1b domain"/>
    <property type="match status" value="1"/>
</dbReference>
<dbReference type="PROSITE" id="PS51192">
    <property type="entry name" value="HELICASE_ATP_BIND_1"/>
    <property type="match status" value="1"/>
</dbReference>
<evidence type="ECO:0000256" key="5">
    <source>
        <dbReference type="ARBA" id="ARBA00022801"/>
    </source>
</evidence>
<dbReference type="PANTHER" id="PTHR47964:SF1">
    <property type="entry name" value="ATP-DEPENDENT DNA HELICASE HOMOLOG RECG, CHLOROPLASTIC"/>
    <property type="match status" value="1"/>
</dbReference>
<keyword evidence="6" id="KW-0347">Helicase</keyword>
<keyword evidence="5" id="KW-0378">Hydrolase</keyword>
<dbReference type="SMART" id="SM01058">
    <property type="entry name" value="CarD_TRCF"/>
    <property type="match status" value="1"/>
</dbReference>
<dbReference type="Gene3D" id="3.90.1150.50">
    <property type="entry name" value="Transcription-repair-coupling factor, D7 domain"/>
    <property type="match status" value="1"/>
</dbReference>
<dbReference type="SUPFAM" id="SSF52540">
    <property type="entry name" value="P-loop containing nucleoside triphosphate hydrolases"/>
    <property type="match status" value="4"/>
</dbReference>
<feature type="domain" description="Helicase ATP-binding" evidence="10">
    <location>
        <begin position="597"/>
        <end position="758"/>
    </location>
</feature>
<dbReference type="InterPro" id="IPR005118">
    <property type="entry name" value="TRCF_C"/>
</dbReference>
<dbReference type="GO" id="GO:0003678">
    <property type="term" value="F:DNA helicase activity"/>
    <property type="evidence" value="ECO:0007669"/>
    <property type="project" value="TreeGrafter"/>
</dbReference>
<dbReference type="Pfam" id="PF17757">
    <property type="entry name" value="UvrB_inter"/>
    <property type="match status" value="1"/>
</dbReference>
<evidence type="ECO:0000313" key="12">
    <source>
        <dbReference type="EMBL" id="VAV91574.1"/>
    </source>
</evidence>
<evidence type="ECO:0000256" key="7">
    <source>
        <dbReference type="ARBA" id="ARBA00022840"/>
    </source>
</evidence>
<evidence type="ECO:0000256" key="4">
    <source>
        <dbReference type="ARBA" id="ARBA00022763"/>
    </source>
</evidence>
<evidence type="ECO:0000256" key="8">
    <source>
        <dbReference type="ARBA" id="ARBA00023125"/>
    </source>
</evidence>
<evidence type="ECO:0000256" key="9">
    <source>
        <dbReference type="ARBA" id="ARBA00023204"/>
    </source>
</evidence>
<gene>
    <name evidence="12" type="ORF">MNBD_ACTINO02-1562</name>
</gene>
<evidence type="ECO:0000256" key="2">
    <source>
        <dbReference type="ARBA" id="ARBA00022490"/>
    </source>
</evidence>
<dbReference type="InterPro" id="IPR037235">
    <property type="entry name" value="TRCF-like_C_D7"/>
</dbReference>
<dbReference type="Pfam" id="PF03461">
    <property type="entry name" value="TRCF"/>
    <property type="match status" value="1"/>
</dbReference>
<dbReference type="NCBIfam" id="TIGR00580">
    <property type="entry name" value="mfd"/>
    <property type="match status" value="1"/>
</dbReference>
<dbReference type="InterPro" id="IPR036101">
    <property type="entry name" value="CarD-like/TRCF_RID_sf"/>
</dbReference>
<dbReference type="CDD" id="cd17991">
    <property type="entry name" value="DEXHc_TRCF"/>
    <property type="match status" value="1"/>
</dbReference>
<dbReference type="Pfam" id="PF00271">
    <property type="entry name" value="Helicase_C"/>
    <property type="match status" value="1"/>
</dbReference>
<sequence length="1123" mass="123540">MTSPLQSLVADHPAIPIDGTRRLVVPPQLRAVYMAIAAQNSAAPLLAIVPGERDADDLVDDLRLFIPDVIHCPAWETLPFEHVSPNVLTMAQRSVARHALATAGPGTVVVGSVRAVTQRISPSFVTPQVLHAGDEMDFEALIGELAGIGYVRSDRVEGRGEFAVRGGIVDVFPAEGDEPVRIEFWGDEIEEIRTFSVGSQRSTDPVREFLIFPARELRPEGEVRDRAANLLQTETWASATWDKIAAGLSFQGLESWLPWITDEVGILDENPETEVVVFDPSKAAGRSLELINEESDLAAALAPTWGSGAPEAGAHPSLYLPLERVLEPVNPVIAPPIAAGPTDVALQTRGLDGVVGDPESIAAAINHWTGRGVRIFVAMDGEGAATRVTRLLAENGADLPVVDVVGGERAAAITTGVHRGFVSPDLGFGVVGEMDIAGRRRSHRKAVARKRTDVGDAYRDLRPGDFVVHHQHGIGRFEGLVHREIAGVERDYLFVAFRGEDRLYVPTDQLAAIRRYTGGEHPKLSKMGGADWDKTRKTVRKAVAIVAEEVIDLHRKREAAKGHAFDLDTPWQTEFESTFPFEETPDQMQAILDVKADMESDRPMDRLVFGDVGFGKTEVALRAAFKAVQGGKQVVVLVPTTLLAQQHYANWEERLAPYPVRVEMLSRFLTAKQQAVVIRDLALGEVDMIIGTHRVLSQDVVFKDLGLVVVDEEQRFGVGAKDRLKELRTSVDMMTLTATPIPRTLEMALTGIREVSHIRTPPVDRHPILTYVGGLDNQAISAAIRREILREGQVFYVHNRVQSIDHCVVRLKELVPDARFAVAHGQMSEGQLEQVMFDFWNGDYDVLVATTIIESGLDLPQVNTLVVERADLLGLAQLYQLRGRVGRSHQRAYAYLFHPEEKTLSEDAYRRLEAIGEFSDLGSGFNLAMRDLEIRGAGSILSQTQAGHISAVGFDMYVELVANAVNKLKGDETPVEAPPEIRIDLPVDASLPPFYVPDSDARLEAYRRLASAITPDAVDDVVAEWKDRFGELPPAAQRLVDMAALRCDGIRVGLSEIVKVRDEIRIGPVDLKESQMVRLRRIAPDAVQRGAILFLPAPRRKQQVLDAVLEFVRRMWPAPPSTP</sequence>
<keyword evidence="4" id="KW-0227">DNA damage</keyword>
<comment type="subcellular location">
    <subcellularLocation>
        <location evidence="1">Cytoplasm</location>
    </subcellularLocation>
</comment>
<keyword evidence="9" id="KW-0234">DNA repair</keyword>
<dbReference type="Pfam" id="PF00270">
    <property type="entry name" value="DEAD"/>
    <property type="match status" value="1"/>
</dbReference>
<dbReference type="InterPro" id="IPR027417">
    <property type="entry name" value="P-loop_NTPase"/>
</dbReference>
<dbReference type="GO" id="GO:0016787">
    <property type="term" value="F:hydrolase activity"/>
    <property type="evidence" value="ECO:0007669"/>
    <property type="project" value="UniProtKB-KW"/>
</dbReference>
<name>A0A3B0RE09_9ZZZZ</name>
<evidence type="ECO:0000259" key="11">
    <source>
        <dbReference type="PROSITE" id="PS51194"/>
    </source>
</evidence>
<dbReference type="PROSITE" id="PS51194">
    <property type="entry name" value="HELICASE_CTER"/>
    <property type="match status" value="1"/>
</dbReference>
<dbReference type="AlphaFoldDB" id="A0A3B0RE09"/>
<dbReference type="Gene3D" id="2.40.10.170">
    <property type="match status" value="1"/>
</dbReference>
<dbReference type="GO" id="GO:0005737">
    <property type="term" value="C:cytoplasm"/>
    <property type="evidence" value="ECO:0007669"/>
    <property type="project" value="UniProtKB-SubCell"/>
</dbReference>
<evidence type="ECO:0000256" key="1">
    <source>
        <dbReference type="ARBA" id="ARBA00004496"/>
    </source>
</evidence>
<dbReference type="Pfam" id="PF02559">
    <property type="entry name" value="CarD_TRCF_RID"/>
    <property type="match status" value="1"/>
</dbReference>
<dbReference type="GO" id="GO:0005524">
    <property type="term" value="F:ATP binding"/>
    <property type="evidence" value="ECO:0007669"/>
    <property type="project" value="UniProtKB-KW"/>
</dbReference>
<dbReference type="InterPro" id="IPR001650">
    <property type="entry name" value="Helicase_C-like"/>
</dbReference>
<dbReference type="InterPro" id="IPR003711">
    <property type="entry name" value="CarD-like/TRCF_RID"/>
</dbReference>